<dbReference type="SUPFAM" id="SSF55846">
    <property type="entry name" value="N-acetylmuramoyl-L-alanine amidase-like"/>
    <property type="match status" value="1"/>
</dbReference>
<dbReference type="GO" id="GO:0008745">
    <property type="term" value="F:N-acetylmuramoyl-L-alanine amidase activity"/>
    <property type="evidence" value="ECO:0007669"/>
    <property type="project" value="UniProtKB-EC"/>
</dbReference>
<accession>A0A5N0TFA4</accession>
<dbReference type="InterPro" id="IPR002502">
    <property type="entry name" value="Amidase_domain"/>
</dbReference>
<dbReference type="GO" id="GO:0071555">
    <property type="term" value="P:cell wall organization"/>
    <property type="evidence" value="ECO:0007669"/>
    <property type="project" value="UniProtKB-KW"/>
</dbReference>
<proteinExistence type="inferred from homology"/>
<dbReference type="SUPFAM" id="SSF47090">
    <property type="entry name" value="PGBD-like"/>
    <property type="match status" value="1"/>
</dbReference>
<comment type="similarity">
    <text evidence="2">Belongs to the N-acetylmuramoyl-L-alanine amidase 2 family.</text>
</comment>
<evidence type="ECO:0000313" key="8">
    <source>
        <dbReference type="EMBL" id="KAA9132797.1"/>
    </source>
</evidence>
<dbReference type="EMBL" id="VYXP01000003">
    <property type="protein sequence ID" value="KAA9132797.1"/>
    <property type="molecule type" value="Genomic_DNA"/>
</dbReference>
<evidence type="ECO:0000256" key="6">
    <source>
        <dbReference type="SAM" id="SignalP"/>
    </source>
</evidence>
<dbReference type="GO" id="GO:0019867">
    <property type="term" value="C:outer membrane"/>
    <property type="evidence" value="ECO:0007669"/>
    <property type="project" value="TreeGrafter"/>
</dbReference>
<evidence type="ECO:0000256" key="4">
    <source>
        <dbReference type="ARBA" id="ARBA00022801"/>
    </source>
</evidence>
<dbReference type="Proteomes" id="UP000325372">
    <property type="component" value="Unassembled WGS sequence"/>
</dbReference>
<feature type="domain" description="N-acetylmuramoyl-L-alanine amidase" evidence="7">
    <location>
        <begin position="30"/>
        <end position="198"/>
    </location>
</feature>
<dbReference type="SMART" id="SM00644">
    <property type="entry name" value="Ami_2"/>
    <property type="match status" value="1"/>
</dbReference>
<reference evidence="8 9" key="1">
    <citation type="submission" date="2019-09" db="EMBL/GenBank/DDBJ databases">
        <title>Wenzhouxiangella sp. Genome sequencing and assembly.</title>
        <authorList>
            <person name="Zhang R."/>
        </authorList>
    </citation>
    <scope>NUCLEOTIDE SEQUENCE [LARGE SCALE GENOMIC DNA]</scope>
    <source>
        <strain evidence="8 9">W260</strain>
    </source>
</reference>
<dbReference type="InterPro" id="IPR002477">
    <property type="entry name" value="Peptidoglycan-bd-like"/>
</dbReference>
<dbReference type="Pfam" id="PF01510">
    <property type="entry name" value="Amidase_2"/>
    <property type="match status" value="1"/>
</dbReference>
<keyword evidence="6" id="KW-0732">Signal</keyword>
<feature type="signal peptide" evidence="6">
    <location>
        <begin position="1"/>
        <end position="21"/>
    </location>
</feature>
<dbReference type="FunFam" id="3.40.80.10:FF:000003">
    <property type="entry name" value="N-acetylmuramoyl-L-alanine amidase"/>
    <property type="match status" value="1"/>
</dbReference>
<keyword evidence="5" id="KW-0961">Cell wall biogenesis/degradation</keyword>
<feature type="chain" id="PRO_5024347686" description="N-acetylmuramoyl-L-alanine amidase" evidence="6">
    <location>
        <begin position="22"/>
        <end position="329"/>
    </location>
</feature>
<protein>
    <recommendedName>
        <fullName evidence="3">N-acetylmuramoyl-L-alanine amidase</fullName>
        <ecNumber evidence="3">3.5.1.28</ecNumber>
    </recommendedName>
</protein>
<dbReference type="GO" id="GO:0009254">
    <property type="term" value="P:peptidoglycan turnover"/>
    <property type="evidence" value="ECO:0007669"/>
    <property type="project" value="TreeGrafter"/>
</dbReference>
<dbReference type="Gene3D" id="3.40.80.10">
    <property type="entry name" value="Peptidoglycan recognition protein-like"/>
    <property type="match status" value="1"/>
</dbReference>
<dbReference type="EC" id="3.5.1.28" evidence="3"/>
<evidence type="ECO:0000313" key="9">
    <source>
        <dbReference type="Proteomes" id="UP000325372"/>
    </source>
</evidence>
<evidence type="ECO:0000256" key="5">
    <source>
        <dbReference type="ARBA" id="ARBA00023316"/>
    </source>
</evidence>
<dbReference type="InterPro" id="IPR036365">
    <property type="entry name" value="PGBD-like_sf"/>
</dbReference>
<dbReference type="Gene3D" id="1.10.101.10">
    <property type="entry name" value="PGBD-like superfamily/PGBD"/>
    <property type="match status" value="1"/>
</dbReference>
<keyword evidence="4" id="KW-0378">Hydrolase</keyword>
<dbReference type="AlphaFoldDB" id="A0A5N0TFA4"/>
<dbReference type="InterPro" id="IPR036505">
    <property type="entry name" value="Amidase/PGRP_sf"/>
</dbReference>
<name>A0A5N0TFA4_9GAMM</name>
<evidence type="ECO:0000259" key="7">
    <source>
        <dbReference type="SMART" id="SM00644"/>
    </source>
</evidence>
<evidence type="ECO:0000256" key="2">
    <source>
        <dbReference type="ARBA" id="ARBA00007553"/>
    </source>
</evidence>
<dbReference type="GO" id="GO:0009253">
    <property type="term" value="P:peptidoglycan catabolic process"/>
    <property type="evidence" value="ECO:0007669"/>
    <property type="project" value="InterPro"/>
</dbReference>
<evidence type="ECO:0000256" key="3">
    <source>
        <dbReference type="ARBA" id="ARBA00011901"/>
    </source>
</evidence>
<dbReference type="InterPro" id="IPR051206">
    <property type="entry name" value="NAMLAA_amidase_2"/>
</dbReference>
<sequence length="329" mass="36742">MFNTISPRRLLLLAVPALALAGCASTSGPVQVESENQDSRVAVVVLHFTVSDFADSMHVLTKRTSRPVSSHYLIPEPGDDSYEGEKLQVYQLVDENRRAWHAGVGSWRGMKKLNNMSVGIEIVNQAHCHEAQDDTEPAEPTVADWAAERICFYPDFAEEQMALVAETLEGILSRHPDVPPTHVIGHSDLAPQRKIDPGPRFPWQWLYTQGYGAWYDDDTVARYWDRFRLDLPGIGRMQEALETYGYEIELTGEYDEQTRNVISAFQMHFLPWEVTGQNSPATAAVLYALIEKYYENDLAPLLAPEPEPVLVPEPAVVPVTVPVTPADAG</sequence>
<dbReference type="PANTHER" id="PTHR30417:SF1">
    <property type="entry name" value="N-ACETYLMURAMOYL-L-ALANINE AMIDASE AMID"/>
    <property type="match status" value="1"/>
</dbReference>
<gene>
    <name evidence="8" type="ORF">F3N42_06190</name>
</gene>
<keyword evidence="9" id="KW-1185">Reference proteome</keyword>
<dbReference type="RefSeq" id="WP_150863519.1">
    <property type="nucleotide sequence ID" value="NZ_VYXP01000003.1"/>
</dbReference>
<evidence type="ECO:0000256" key="1">
    <source>
        <dbReference type="ARBA" id="ARBA00001561"/>
    </source>
</evidence>
<dbReference type="CDD" id="cd06583">
    <property type="entry name" value="PGRP"/>
    <property type="match status" value="1"/>
</dbReference>
<dbReference type="PANTHER" id="PTHR30417">
    <property type="entry name" value="N-ACETYLMURAMOYL-L-ALANINE AMIDASE AMID"/>
    <property type="match status" value="1"/>
</dbReference>
<comment type="caution">
    <text evidence="8">The sequence shown here is derived from an EMBL/GenBank/DDBJ whole genome shotgun (WGS) entry which is preliminary data.</text>
</comment>
<dbReference type="Pfam" id="PF01471">
    <property type="entry name" value="PG_binding_1"/>
    <property type="match status" value="1"/>
</dbReference>
<dbReference type="InterPro" id="IPR036366">
    <property type="entry name" value="PGBDSf"/>
</dbReference>
<comment type="catalytic activity">
    <reaction evidence="1">
        <text>Hydrolyzes the link between N-acetylmuramoyl residues and L-amino acid residues in certain cell-wall glycopeptides.</text>
        <dbReference type="EC" id="3.5.1.28"/>
    </reaction>
</comment>
<organism evidence="8 9">
    <name type="scientific">Marinihelvus fidelis</name>
    <dbReference type="NCBI Taxonomy" id="2613842"/>
    <lineage>
        <taxon>Bacteria</taxon>
        <taxon>Pseudomonadati</taxon>
        <taxon>Pseudomonadota</taxon>
        <taxon>Gammaproteobacteria</taxon>
        <taxon>Chromatiales</taxon>
        <taxon>Wenzhouxiangellaceae</taxon>
        <taxon>Marinihelvus</taxon>
    </lineage>
</organism>